<accession>A0ABP7UBY1</accession>
<proteinExistence type="predicted"/>
<evidence type="ECO:0000313" key="2">
    <source>
        <dbReference type="Proteomes" id="UP001499984"/>
    </source>
</evidence>
<gene>
    <name evidence="1" type="ORF">GCM10022233_05680</name>
</gene>
<reference evidence="2" key="1">
    <citation type="journal article" date="2019" name="Int. J. Syst. Evol. Microbiol.">
        <title>The Global Catalogue of Microorganisms (GCM) 10K type strain sequencing project: providing services to taxonomists for standard genome sequencing and annotation.</title>
        <authorList>
            <consortium name="The Broad Institute Genomics Platform"/>
            <consortium name="The Broad Institute Genome Sequencing Center for Infectious Disease"/>
            <person name="Wu L."/>
            <person name="Ma J."/>
        </authorList>
    </citation>
    <scope>NUCLEOTIDE SEQUENCE [LARGE SCALE GENOMIC DNA]</scope>
    <source>
        <strain evidence="2">JCM 16925</strain>
    </source>
</reference>
<organism evidence="1 2">
    <name type="scientific">Streptomyces shaanxiensis</name>
    <dbReference type="NCBI Taxonomy" id="653357"/>
    <lineage>
        <taxon>Bacteria</taxon>
        <taxon>Bacillati</taxon>
        <taxon>Actinomycetota</taxon>
        <taxon>Actinomycetes</taxon>
        <taxon>Kitasatosporales</taxon>
        <taxon>Streptomycetaceae</taxon>
        <taxon>Streptomyces</taxon>
    </lineage>
</organism>
<dbReference type="Proteomes" id="UP001499984">
    <property type="component" value="Unassembled WGS sequence"/>
</dbReference>
<protein>
    <submittedName>
        <fullName evidence="1">Uncharacterized protein</fullName>
    </submittedName>
</protein>
<keyword evidence="2" id="KW-1185">Reference proteome</keyword>
<sequence>MPGACWACVALFGPADPRASVIVTLSSVPRCGRVASAVRTPVPMLAPPVAARAAGAPRTTDGARRMPGVRFTARFRAIADGCRSSVQHVPGPVRLVIGPVRRAEYPERADAATPCARMEA</sequence>
<evidence type="ECO:0000313" key="1">
    <source>
        <dbReference type="EMBL" id="GAA4039983.1"/>
    </source>
</evidence>
<dbReference type="EMBL" id="BAAAZY010000003">
    <property type="protein sequence ID" value="GAA4039983.1"/>
    <property type="molecule type" value="Genomic_DNA"/>
</dbReference>
<comment type="caution">
    <text evidence="1">The sequence shown here is derived from an EMBL/GenBank/DDBJ whole genome shotgun (WGS) entry which is preliminary data.</text>
</comment>
<name>A0ABP7UBY1_9ACTN</name>